<evidence type="ECO:0000256" key="2">
    <source>
        <dbReference type="SAM" id="MobiDB-lite"/>
    </source>
</evidence>
<proteinExistence type="predicted"/>
<organism evidence="3 4">
    <name type="scientific">Cystoisospora suis</name>
    <dbReference type="NCBI Taxonomy" id="483139"/>
    <lineage>
        <taxon>Eukaryota</taxon>
        <taxon>Sar</taxon>
        <taxon>Alveolata</taxon>
        <taxon>Apicomplexa</taxon>
        <taxon>Conoidasida</taxon>
        <taxon>Coccidia</taxon>
        <taxon>Eucoccidiorida</taxon>
        <taxon>Eimeriorina</taxon>
        <taxon>Sarcocystidae</taxon>
        <taxon>Cystoisospora</taxon>
    </lineage>
</organism>
<dbReference type="OrthoDB" id="332792at2759"/>
<evidence type="ECO:0000256" key="1">
    <source>
        <dbReference type="SAM" id="Coils"/>
    </source>
</evidence>
<keyword evidence="4" id="KW-1185">Reference proteome</keyword>
<feature type="region of interest" description="Disordered" evidence="2">
    <location>
        <begin position="150"/>
        <end position="186"/>
    </location>
</feature>
<feature type="non-terminal residue" evidence="3">
    <location>
        <position position="295"/>
    </location>
</feature>
<dbReference type="GeneID" id="94433987"/>
<keyword evidence="1" id="KW-0175">Coiled coil</keyword>
<feature type="coiled-coil region" evidence="1">
    <location>
        <begin position="51"/>
        <end position="78"/>
    </location>
</feature>
<feature type="compositionally biased region" description="Basic and acidic residues" evidence="2">
    <location>
        <begin position="159"/>
        <end position="169"/>
    </location>
</feature>
<evidence type="ECO:0000313" key="3">
    <source>
        <dbReference type="EMBL" id="PHJ15513.1"/>
    </source>
</evidence>
<feature type="compositionally biased region" description="Basic and acidic residues" evidence="2">
    <location>
        <begin position="176"/>
        <end position="186"/>
    </location>
</feature>
<dbReference type="EMBL" id="MIGC01007948">
    <property type="protein sequence ID" value="PHJ15513.1"/>
    <property type="molecule type" value="Genomic_DNA"/>
</dbReference>
<evidence type="ECO:0000313" key="4">
    <source>
        <dbReference type="Proteomes" id="UP000221165"/>
    </source>
</evidence>
<dbReference type="VEuPathDB" id="ToxoDB:CSUI_010674"/>
<protein>
    <submittedName>
        <fullName evidence="3">Spc97 spc98 family protein</fullName>
    </submittedName>
</protein>
<gene>
    <name evidence="3" type="ORF">CSUI_010674</name>
</gene>
<reference evidence="3 4" key="1">
    <citation type="journal article" date="2017" name="Int. J. Parasitol.">
        <title>The genome of the protozoan parasite Cystoisospora suis and a reverse vaccinology approach to identify vaccine candidates.</title>
        <authorList>
            <person name="Palmieri N."/>
            <person name="Shrestha A."/>
            <person name="Ruttkowski B."/>
            <person name="Beck T."/>
            <person name="Vogl C."/>
            <person name="Tomley F."/>
            <person name="Blake D.P."/>
            <person name="Joachim A."/>
        </authorList>
    </citation>
    <scope>NUCLEOTIDE SEQUENCE [LARGE SCALE GENOMIC DNA]</scope>
    <source>
        <strain evidence="3 4">Wien I</strain>
    </source>
</reference>
<dbReference type="Proteomes" id="UP000221165">
    <property type="component" value="Unassembled WGS sequence"/>
</dbReference>
<name>A0A2C6KGK2_9APIC</name>
<accession>A0A2C6KGK2</accession>
<dbReference type="AlphaFoldDB" id="A0A2C6KGK2"/>
<comment type="caution">
    <text evidence="3">The sequence shown here is derived from an EMBL/GenBank/DDBJ whole genome shotgun (WGS) entry which is preliminary data.</text>
</comment>
<dbReference type="RefSeq" id="XP_067917246.1">
    <property type="nucleotide sequence ID" value="XM_068070776.1"/>
</dbReference>
<sequence>MAISAFEASRQEACDRLIADLVSRHLSLYLDVSIPKEKQEKLLLELKSGVIEEDDDERERKNREEEDEEEENRIVAEENFQTAFAFIKSYCHFHSFGTINPREVHEEIVAFLSSLESLQQVLRASELRSLLHLFLDENFSFSSLFLSSPTREKEEEEEKENKPNEEERPPSSFSPLERKRAKEQKREGRVNLLESCRASRVYDKDKRKKNRRAAYSREEEREKKYGILRLLFTLARQPLLSLPQGETLALRLQQERHDREARRRLAREKREVEEEEVIRDLRQLQTRQYEEYLED</sequence>